<dbReference type="SMART" id="SM00825">
    <property type="entry name" value="PKS_KS"/>
    <property type="match status" value="1"/>
</dbReference>
<keyword evidence="3" id="KW-0536">Nodulation</keyword>
<dbReference type="OrthoDB" id="9808669at2"/>
<comment type="caution">
    <text evidence="15">The sequence shown here is derived from an EMBL/GenBank/DDBJ whole genome shotgun (WGS) entry which is preliminary data.</text>
</comment>
<evidence type="ECO:0000256" key="8">
    <source>
        <dbReference type="ARBA" id="ARBA00022989"/>
    </source>
</evidence>
<keyword evidence="4" id="KW-1003">Cell membrane</keyword>
<evidence type="ECO:0000256" key="12">
    <source>
        <dbReference type="ARBA" id="ARBA00041756"/>
    </source>
</evidence>
<gene>
    <name evidence="15" type="ORF">KSU1_C1396</name>
</gene>
<dbReference type="GO" id="GO:0004315">
    <property type="term" value="F:3-oxoacyl-[acyl-carrier-protein] synthase activity"/>
    <property type="evidence" value="ECO:0007669"/>
    <property type="project" value="InterPro"/>
</dbReference>
<dbReference type="PANTHER" id="PTHR11712">
    <property type="entry name" value="POLYKETIDE SYNTHASE-RELATED"/>
    <property type="match status" value="1"/>
</dbReference>
<feature type="domain" description="Ketosynthase family 3 (KS3)" evidence="14">
    <location>
        <begin position="2"/>
        <end position="399"/>
    </location>
</feature>
<dbReference type="PROSITE" id="PS00606">
    <property type="entry name" value="KS3_1"/>
    <property type="match status" value="1"/>
</dbReference>
<comment type="subcellular location">
    <subcellularLocation>
        <location evidence="1">Cell inner membrane</location>
    </subcellularLocation>
</comment>
<dbReference type="InterPro" id="IPR000794">
    <property type="entry name" value="Beta-ketoacyl_synthase"/>
</dbReference>
<dbReference type="Proteomes" id="UP000002985">
    <property type="component" value="Unassembled WGS sequence"/>
</dbReference>
<evidence type="ECO:0000256" key="6">
    <source>
        <dbReference type="ARBA" id="ARBA00022679"/>
    </source>
</evidence>
<evidence type="ECO:0000256" key="7">
    <source>
        <dbReference type="ARBA" id="ARBA00022692"/>
    </source>
</evidence>
<keyword evidence="5" id="KW-0997">Cell inner membrane</keyword>
<dbReference type="Pfam" id="PF02801">
    <property type="entry name" value="Ketoacyl-synt_C"/>
    <property type="match status" value="1"/>
</dbReference>
<comment type="function">
    <text evidence="10">Proposed to synthesize NOD factor fatty acyl chain. Involved in the synthesis of a highly unsaturated fatty acid moiety, which forms part of a lipo-oligosaccharide that is responsible for host specificity.</text>
</comment>
<dbReference type="GO" id="GO:0005886">
    <property type="term" value="C:plasma membrane"/>
    <property type="evidence" value="ECO:0007669"/>
    <property type="project" value="UniProtKB-SubCell"/>
</dbReference>
<evidence type="ECO:0000256" key="1">
    <source>
        <dbReference type="ARBA" id="ARBA00004533"/>
    </source>
</evidence>
<dbReference type="InterPro" id="IPR016039">
    <property type="entry name" value="Thiolase-like"/>
</dbReference>
<dbReference type="PROSITE" id="PS52004">
    <property type="entry name" value="KS3_2"/>
    <property type="match status" value="1"/>
</dbReference>
<keyword evidence="7" id="KW-0812">Transmembrane</keyword>
<evidence type="ECO:0000256" key="4">
    <source>
        <dbReference type="ARBA" id="ARBA00022475"/>
    </source>
</evidence>
<dbReference type="SUPFAM" id="SSF53901">
    <property type="entry name" value="Thiolase-like"/>
    <property type="match status" value="2"/>
</dbReference>
<dbReference type="CDD" id="cd00834">
    <property type="entry name" value="KAS_I_II"/>
    <property type="match status" value="1"/>
</dbReference>
<keyword evidence="16" id="KW-1185">Reference proteome</keyword>
<evidence type="ECO:0000256" key="2">
    <source>
        <dbReference type="ARBA" id="ARBA00008467"/>
    </source>
</evidence>
<dbReference type="STRING" id="247490.KSU1_C1396"/>
<evidence type="ECO:0000256" key="3">
    <source>
        <dbReference type="ARBA" id="ARBA00022458"/>
    </source>
</evidence>
<name>I3IMP7_9BACT</name>
<evidence type="ECO:0000256" key="11">
    <source>
        <dbReference type="ARBA" id="ARBA00039445"/>
    </source>
</evidence>
<dbReference type="InterPro" id="IPR020841">
    <property type="entry name" value="PKS_Beta-ketoAc_synthase_dom"/>
</dbReference>
<organism evidence="15 16">
    <name type="scientific">Candidatus Jettenia caeni</name>
    <dbReference type="NCBI Taxonomy" id="247490"/>
    <lineage>
        <taxon>Bacteria</taxon>
        <taxon>Pseudomonadati</taxon>
        <taxon>Planctomycetota</taxon>
        <taxon>Candidatus Brocadiia</taxon>
        <taxon>Candidatus Brocadiales</taxon>
        <taxon>Candidatus Brocadiaceae</taxon>
        <taxon>Candidatus Jettenia</taxon>
    </lineage>
</organism>
<evidence type="ECO:0000256" key="9">
    <source>
        <dbReference type="ARBA" id="ARBA00023136"/>
    </source>
</evidence>
<dbReference type="InterPro" id="IPR014030">
    <property type="entry name" value="Ketoacyl_synth_N"/>
</dbReference>
<protein>
    <recommendedName>
        <fullName evidence="11">Nodulation protein E</fullName>
    </recommendedName>
    <alternativeName>
        <fullName evidence="12">Host-specificity of nodulation protein B</fullName>
    </alternativeName>
</protein>
<sequence length="404" mass="43938">MKRRVVVTGIGIITAHGVGKEINWVKIKSGVSGIKTITSFDSSKYPGKCGGEAREFSATSIKSVKRTRLDRASHLLIHAVREALSETENEYPAYKDKEVLLSVGTTLGGMLSGEMYHREVIQKGLERARLSLVTDYLAHYQAINVLREFELAGDFTVFSNACASGTNAIGHAFNSVRYGEYDVAVCGGYDTMSEFTFAGFNSLMAVTPTLCRPFDKNRDGLVLGEGAGILILEELEYAIRRNARIVCEIVGYGESSDAYHMTSPDPSGRYASYAIIKALQDAGNPKIDYINAHGTGTKYNDEAESKAITMALGDSTKEIPVSSIKPMVGHILGGAGAVEAIVSIFSIIHKAMPPNINYDCPDPRCNLNIITKAVEEDVKTVLSNSFGFWGSNAAILFREYPWEG</sequence>
<evidence type="ECO:0000256" key="10">
    <source>
        <dbReference type="ARBA" id="ARBA00037576"/>
    </source>
</evidence>
<proteinExistence type="inferred from homology"/>
<keyword evidence="6 13" id="KW-0808">Transferase</keyword>
<comment type="similarity">
    <text evidence="2 13">Belongs to the thiolase-like superfamily. Beta-ketoacyl-ACP synthases family.</text>
</comment>
<keyword evidence="8" id="KW-1133">Transmembrane helix</keyword>
<dbReference type="InterPro" id="IPR014031">
    <property type="entry name" value="Ketoacyl_synth_C"/>
</dbReference>
<reference evidence="15 16" key="1">
    <citation type="journal article" date="2012" name="FEBS Lett.">
        <title>Anammox organism KSU-1 expresses a NirK-type copper-containing nitrite reductase instead of a NirS-type with cytochrome cd1.</title>
        <authorList>
            <person name="Hira D."/>
            <person name="Toh H."/>
            <person name="Migita C.T."/>
            <person name="Okubo H."/>
            <person name="Nishiyama T."/>
            <person name="Hattori M."/>
            <person name="Furukawa K."/>
            <person name="Fujii T."/>
        </authorList>
    </citation>
    <scope>NUCLEOTIDE SEQUENCE [LARGE SCALE GENOMIC DNA]</scope>
</reference>
<evidence type="ECO:0000256" key="5">
    <source>
        <dbReference type="ARBA" id="ARBA00022519"/>
    </source>
</evidence>
<evidence type="ECO:0000256" key="13">
    <source>
        <dbReference type="RuleBase" id="RU003694"/>
    </source>
</evidence>
<dbReference type="EMBL" id="BAFH01000003">
    <property type="protein sequence ID" value="GAB62992.1"/>
    <property type="molecule type" value="Genomic_DNA"/>
</dbReference>
<dbReference type="Pfam" id="PF00109">
    <property type="entry name" value="ketoacyl-synt"/>
    <property type="match status" value="1"/>
</dbReference>
<dbReference type="PANTHER" id="PTHR11712:SF352">
    <property type="entry name" value="3-OXOACYL-[ACYL-CARRIER-PROTEIN] SYNTHASE"/>
    <property type="match status" value="1"/>
</dbReference>
<dbReference type="InterPro" id="IPR018201">
    <property type="entry name" value="Ketoacyl_synth_AS"/>
</dbReference>
<evidence type="ECO:0000313" key="15">
    <source>
        <dbReference type="EMBL" id="GAB62992.1"/>
    </source>
</evidence>
<evidence type="ECO:0000313" key="16">
    <source>
        <dbReference type="Proteomes" id="UP000002985"/>
    </source>
</evidence>
<accession>I3IMP7</accession>
<dbReference type="eggNOG" id="COG0304">
    <property type="taxonomic scope" value="Bacteria"/>
</dbReference>
<dbReference type="Gene3D" id="3.40.47.10">
    <property type="match status" value="1"/>
</dbReference>
<dbReference type="AlphaFoldDB" id="I3IMP7"/>
<evidence type="ECO:0000259" key="14">
    <source>
        <dbReference type="PROSITE" id="PS52004"/>
    </source>
</evidence>
<dbReference type="GO" id="GO:0006633">
    <property type="term" value="P:fatty acid biosynthetic process"/>
    <property type="evidence" value="ECO:0007669"/>
    <property type="project" value="InterPro"/>
</dbReference>
<keyword evidence="9" id="KW-0472">Membrane</keyword>